<keyword evidence="1" id="KW-0732">Signal</keyword>
<dbReference type="Proteomes" id="UP000288351">
    <property type="component" value="Unassembled WGS sequence"/>
</dbReference>
<feature type="chain" id="PRO_5019323178" evidence="1">
    <location>
        <begin position="36"/>
        <end position="114"/>
    </location>
</feature>
<evidence type="ECO:0000256" key="1">
    <source>
        <dbReference type="SAM" id="SignalP"/>
    </source>
</evidence>
<evidence type="ECO:0000313" key="3">
    <source>
        <dbReference type="Proteomes" id="UP000288351"/>
    </source>
</evidence>
<dbReference type="AlphaFoldDB" id="A0A401QQS3"/>
<gene>
    <name evidence="2" type="ORF">SALB_00415</name>
</gene>
<proteinExistence type="predicted"/>
<comment type="caution">
    <text evidence="2">The sequence shown here is derived from an EMBL/GenBank/DDBJ whole genome shotgun (WGS) entry which is preliminary data.</text>
</comment>
<dbReference type="RefSeq" id="WP_016578421.1">
    <property type="nucleotide sequence ID" value="NZ_BHXC01000002.1"/>
</dbReference>
<accession>A0A401QQS3</accession>
<name>A0A401QQS3_STRNR</name>
<organism evidence="2 3">
    <name type="scientific">Streptomyces noursei</name>
    <name type="common">Streptomyces albulus</name>
    <dbReference type="NCBI Taxonomy" id="1971"/>
    <lineage>
        <taxon>Bacteria</taxon>
        <taxon>Bacillati</taxon>
        <taxon>Actinomycetota</taxon>
        <taxon>Actinomycetes</taxon>
        <taxon>Kitasatosporales</taxon>
        <taxon>Streptomycetaceae</taxon>
        <taxon>Streptomyces</taxon>
    </lineage>
</organism>
<sequence>MNSLVRGRRRERVRAVAALALAVGAVLLPVATADAADLGMITYTTPAGRAATLKQPEPGRCYAIAGAGTTSNLSLVGKTAHFYARPNCAGRPVADLGPGKHRNLRFASLRVDAD</sequence>
<dbReference type="EMBL" id="BHXC01000002">
    <property type="protein sequence ID" value="GCB87746.1"/>
    <property type="molecule type" value="Genomic_DNA"/>
</dbReference>
<evidence type="ECO:0000313" key="2">
    <source>
        <dbReference type="EMBL" id="GCB87746.1"/>
    </source>
</evidence>
<feature type="signal peptide" evidence="1">
    <location>
        <begin position="1"/>
        <end position="35"/>
    </location>
</feature>
<reference evidence="2 3" key="1">
    <citation type="journal article" date="2019" name="Microbiol. Resour. Announc.">
        <title>Draft Genome Sequence of the Most Traditional epsilon-Poly-l-Lysine Producer, Streptomyces albulus NBRC14147.</title>
        <authorList>
            <person name="Yamanaka K."/>
            <person name="Hamano Y."/>
        </authorList>
    </citation>
    <scope>NUCLEOTIDE SEQUENCE [LARGE SCALE GENOMIC DNA]</scope>
    <source>
        <strain evidence="2 3">NBRC 14147</strain>
    </source>
</reference>
<protein>
    <submittedName>
        <fullName evidence="2">Uncharacterized protein</fullName>
    </submittedName>
</protein>